<dbReference type="EMBL" id="JAOZEW010000020">
    <property type="protein sequence ID" value="MCV9929499.1"/>
    <property type="molecule type" value="Genomic_DNA"/>
</dbReference>
<accession>A0A9X2ZE98</accession>
<protein>
    <submittedName>
        <fullName evidence="1">Uncharacterized protein</fullName>
    </submittedName>
</protein>
<keyword evidence="2" id="KW-1185">Reference proteome</keyword>
<proteinExistence type="predicted"/>
<dbReference type="Proteomes" id="UP001151079">
    <property type="component" value="Unassembled WGS sequence"/>
</dbReference>
<evidence type="ECO:0000313" key="1">
    <source>
        <dbReference type="EMBL" id="MCV9929499.1"/>
    </source>
</evidence>
<name>A0A9X2ZE98_9FLAO</name>
<dbReference type="AlphaFoldDB" id="A0A9X2ZE98"/>
<sequence>MTRQEEIAQAYKDCEYYVKEKINNEGWVPHRFLLDLLCFYHKSEIDVIGKELVRPKKLRQ</sequence>
<comment type="caution">
    <text evidence="1">The sequence shown here is derived from an EMBL/GenBank/DDBJ whole genome shotgun (WGS) entry which is preliminary data.</text>
</comment>
<reference evidence="1" key="1">
    <citation type="submission" date="2022-10" db="EMBL/GenBank/DDBJ databases">
        <title>Two novel species of Flavobacterium.</title>
        <authorList>
            <person name="Liu Q."/>
            <person name="Xin Y.-H."/>
        </authorList>
    </citation>
    <scope>NUCLEOTIDE SEQUENCE</scope>
    <source>
        <strain evidence="1">LS1R49</strain>
    </source>
</reference>
<evidence type="ECO:0000313" key="2">
    <source>
        <dbReference type="Proteomes" id="UP001151079"/>
    </source>
</evidence>
<gene>
    <name evidence="1" type="ORF">OIU83_17695</name>
</gene>
<dbReference type="RefSeq" id="WP_264207585.1">
    <property type="nucleotide sequence ID" value="NZ_JAOZEW010000020.1"/>
</dbReference>
<organism evidence="1 2">
    <name type="scientific">Flavobacterium shii</name>
    <dbReference type="NCBI Taxonomy" id="2987687"/>
    <lineage>
        <taxon>Bacteria</taxon>
        <taxon>Pseudomonadati</taxon>
        <taxon>Bacteroidota</taxon>
        <taxon>Flavobacteriia</taxon>
        <taxon>Flavobacteriales</taxon>
        <taxon>Flavobacteriaceae</taxon>
        <taxon>Flavobacterium</taxon>
    </lineage>
</organism>